<dbReference type="Pfam" id="PF00171">
    <property type="entry name" value="Aldedh"/>
    <property type="match status" value="1"/>
</dbReference>
<dbReference type="OrthoDB" id="310895at2759"/>
<feature type="domain" description="Aldehyde dehydrogenase" evidence="5">
    <location>
        <begin position="20"/>
        <end position="474"/>
    </location>
</feature>
<dbReference type="InterPro" id="IPR016160">
    <property type="entry name" value="Ald_DH_CS_CYS"/>
</dbReference>
<protein>
    <submittedName>
        <fullName evidence="6">Aldehyde dehydrogenase domain-containing protein</fullName>
    </submittedName>
</protein>
<dbReference type="EMBL" id="ML178855">
    <property type="protein sequence ID" value="TFK96742.1"/>
    <property type="molecule type" value="Genomic_DNA"/>
</dbReference>
<sequence length="481" mass="51774">MQPITKLFINGQETPCISGKQFPLIDPSTGKEWIKVDEADKEDVEVAVNYAEKAWPAWNAQPAVVKAATMRKLGEVTLKYANELSELECKTMGKTIATARAEMQMIPMFCNFMASLVEISVSTASTNMPGHLNYTLNQPYGVTAGILPWNGPLITFLTKVLPAVGAGNAIIVKSSEKAPITPLVMGRICIEAGFPPGLIQVLSGFGPTVGAALALHMRIRKISFTGSVATGKLVQQMSAQSNLKAVTLELGGKSPVIIFPDADIPKAAQACAVSILQNTGQICIASSRIYVHYSIRDEFLSAYQSTIKAMSQTTGSALDENTTHGPQVDQIQHDKIKQYLEIGKGEGKVLFGGDAPCMPGYFINPTVFTDVPDTARISREEIFGPVSVVNTFETEEEAIRRANDSEFGLYAAVFSKNIDRALRVASALESGAVGVNCTSPTAALDQPFGGYKQSGLGREFGVNALSYWKETKSVFVKLESE</sequence>
<keyword evidence="7" id="KW-1185">Reference proteome</keyword>
<comment type="similarity">
    <text evidence="1 4">Belongs to the aldehyde dehydrogenase family.</text>
</comment>
<dbReference type="GO" id="GO:0016620">
    <property type="term" value="F:oxidoreductase activity, acting on the aldehyde or oxo group of donors, NAD or NADP as acceptor"/>
    <property type="evidence" value="ECO:0007669"/>
    <property type="project" value="InterPro"/>
</dbReference>
<dbReference type="SUPFAM" id="SSF53720">
    <property type="entry name" value="ALDH-like"/>
    <property type="match status" value="1"/>
</dbReference>
<keyword evidence="2 4" id="KW-0560">Oxidoreductase</keyword>
<dbReference type="PROSITE" id="PS00687">
    <property type="entry name" value="ALDEHYDE_DEHYDR_GLU"/>
    <property type="match status" value="1"/>
</dbReference>
<dbReference type="STRING" id="1884261.A0A5C3Q460"/>
<dbReference type="Gene3D" id="3.40.605.10">
    <property type="entry name" value="Aldehyde Dehydrogenase, Chain A, domain 1"/>
    <property type="match status" value="1"/>
</dbReference>
<name>A0A5C3Q460_9AGAR</name>
<dbReference type="FunFam" id="3.40.309.10:FF:000012">
    <property type="entry name" value="Betaine aldehyde dehydrogenase"/>
    <property type="match status" value="1"/>
</dbReference>
<evidence type="ECO:0000256" key="4">
    <source>
        <dbReference type="RuleBase" id="RU003345"/>
    </source>
</evidence>
<dbReference type="Proteomes" id="UP000305067">
    <property type="component" value="Unassembled WGS sequence"/>
</dbReference>
<dbReference type="InterPro" id="IPR015590">
    <property type="entry name" value="Aldehyde_DH_dom"/>
</dbReference>
<dbReference type="InterPro" id="IPR016163">
    <property type="entry name" value="Ald_DH_C"/>
</dbReference>
<proteinExistence type="inferred from homology"/>
<dbReference type="AlphaFoldDB" id="A0A5C3Q460"/>
<dbReference type="FunFam" id="3.40.605.10:FF:000007">
    <property type="entry name" value="NAD/NADP-dependent betaine aldehyde dehydrogenase"/>
    <property type="match status" value="1"/>
</dbReference>
<dbReference type="InterPro" id="IPR016162">
    <property type="entry name" value="Ald_DH_N"/>
</dbReference>
<reference evidence="6 7" key="1">
    <citation type="journal article" date="2019" name="Nat. Ecol. Evol.">
        <title>Megaphylogeny resolves global patterns of mushroom evolution.</title>
        <authorList>
            <person name="Varga T."/>
            <person name="Krizsan K."/>
            <person name="Foldi C."/>
            <person name="Dima B."/>
            <person name="Sanchez-Garcia M."/>
            <person name="Sanchez-Ramirez S."/>
            <person name="Szollosi G.J."/>
            <person name="Szarkandi J.G."/>
            <person name="Papp V."/>
            <person name="Albert L."/>
            <person name="Andreopoulos W."/>
            <person name="Angelini C."/>
            <person name="Antonin V."/>
            <person name="Barry K.W."/>
            <person name="Bougher N.L."/>
            <person name="Buchanan P."/>
            <person name="Buyck B."/>
            <person name="Bense V."/>
            <person name="Catcheside P."/>
            <person name="Chovatia M."/>
            <person name="Cooper J."/>
            <person name="Damon W."/>
            <person name="Desjardin D."/>
            <person name="Finy P."/>
            <person name="Geml J."/>
            <person name="Haridas S."/>
            <person name="Hughes K."/>
            <person name="Justo A."/>
            <person name="Karasinski D."/>
            <person name="Kautmanova I."/>
            <person name="Kiss B."/>
            <person name="Kocsube S."/>
            <person name="Kotiranta H."/>
            <person name="LaButti K.M."/>
            <person name="Lechner B.E."/>
            <person name="Liimatainen K."/>
            <person name="Lipzen A."/>
            <person name="Lukacs Z."/>
            <person name="Mihaltcheva S."/>
            <person name="Morgado L.N."/>
            <person name="Niskanen T."/>
            <person name="Noordeloos M.E."/>
            <person name="Ohm R.A."/>
            <person name="Ortiz-Santana B."/>
            <person name="Ovrebo C."/>
            <person name="Racz N."/>
            <person name="Riley R."/>
            <person name="Savchenko A."/>
            <person name="Shiryaev A."/>
            <person name="Soop K."/>
            <person name="Spirin V."/>
            <person name="Szebenyi C."/>
            <person name="Tomsovsky M."/>
            <person name="Tulloss R.E."/>
            <person name="Uehling J."/>
            <person name="Grigoriev I.V."/>
            <person name="Vagvolgyi C."/>
            <person name="Papp T."/>
            <person name="Martin F.M."/>
            <person name="Miettinen O."/>
            <person name="Hibbett D.S."/>
            <person name="Nagy L.G."/>
        </authorList>
    </citation>
    <scope>NUCLEOTIDE SEQUENCE [LARGE SCALE GENOMIC DNA]</scope>
    <source>
        <strain evidence="6 7">CBS 309.79</strain>
    </source>
</reference>
<evidence type="ECO:0000313" key="7">
    <source>
        <dbReference type="Proteomes" id="UP000305067"/>
    </source>
</evidence>
<dbReference type="PROSITE" id="PS00070">
    <property type="entry name" value="ALDEHYDE_DEHYDR_CYS"/>
    <property type="match status" value="1"/>
</dbReference>
<feature type="active site" evidence="3">
    <location>
        <position position="249"/>
    </location>
</feature>
<accession>A0A5C3Q460</accession>
<dbReference type="InterPro" id="IPR029510">
    <property type="entry name" value="Ald_DH_CS_GLU"/>
</dbReference>
<organism evidence="6 7">
    <name type="scientific">Pterulicium gracile</name>
    <dbReference type="NCBI Taxonomy" id="1884261"/>
    <lineage>
        <taxon>Eukaryota</taxon>
        <taxon>Fungi</taxon>
        <taxon>Dikarya</taxon>
        <taxon>Basidiomycota</taxon>
        <taxon>Agaricomycotina</taxon>
        <taxon>Agaricomycetes</taxon>
        <taxon>Agaricomycetidae</taxon>
        <taxon>Agaricales</taxon>
        <taxon>Pleurotineae</taxon>
        <taxon>Pterulaceae</taxon>
        <taxon>Pterulicium</taxon>
    </lineage>
</organism>
<evidence type="ECO:0000259" key="5">
    <source>
        <dbReference type="Pfam" id="PF00171"/>
    </source>
</evidence>
<evidence type="ECO:0000256" key="1">
    <source>
        <dbReference type="ARBA" id="ARBA00009986"/>
    </source>
</evidence>
<evidence type="ECO:0000256" key="3">
    <source>
        <dbReference type="PROSITE-ProRule" id="PRU10007"/>
    </source>
</evidence>
<evidence type="ECO:0000313" key="6">
    <source>
        <dbReference type="EMBL" id="TFK96742.1"/>
    </source>
</evidence>
<gene>
    <name evidence="6" type="ORF">BDV98DRAFT_554871</name>
</gene>
<dbReference type="InterPro" id="IPR016161">
    <property type="entry name" value="Ald_DH/histidinol_DH"/>
</dbReference>
<dbReference type="PANTHER" id="PTHR11699">
    <property type="entry name" value="ALDEHYDE DEHYDROGENASE-RELATED"/>
    <property type="match status" value="1"/>
</dbReference>
<dbReference type="Gene3D" id="3.40.309.10">
    <property type="entry name" value="Aldehyde Dehydrogenase, Chain A, domain 2"/>
    <property type="match status" value="1"/>
</dbReference>
<evidence type="ECO:0000256" key="2">
    <source>
        <dbReference type="ARBA" id="ARBA00023002"/>
    </source>
</evidence>